<comment type="caution">
    <text evidence="1">The sequence shown here is derived from an EMBL/GenBank/DDBJ whole genome shotgun (WGS) entry which is preliminary data.</text>
</comment>
<evidence type="ECO:0000313" key="2">
    <source>
        <dbReference type="Proteomes" id="UP001501153"/>
    </source>
</evidence>
<accession>A0ABP8I7Q8</accession>
<reference evidence="2" key="1">
    <citation type="journal article" date="2019" name="Int. J. Syst. Evol. Microbiol.">
        <title>The Global Catalogue of Microorganisms (GCM) 10K type strain sequencing project: providing services to taxonomists for standard genome sequencing and annotation.</title>
        <authorList>
            <consortium name="The Broad Institute Genomics Platform"/>
            <consortium name="The Broad Institute Genome Sequencing Center for Infectious Disease"/>
            <person name="Wu L."/>
            <person name="Ma J."/>
        </authorList>
    </citation>
    <scope>NUCLEOTIDE SEQUENCE [LARGE SCALE GENOMIC DNA]</scope>
    <source>
        <strain evidence="2">JCM 17923</strain>
    </source>
</reference>
<dbReference type="EMBL" id="BAABGZ010000013">
    <property type="protein sequence ID" value="GAA4353115.1"/>
    <property type="molecule type" value="Genomic_DNA"/>
</dbReference>
<name>A0ABP8I7Q8_9BACT</name>
<evidence type="ECO:0000313" key="1">
    <source>
        <dbReference type="EMBL" id="GAA4353115.1"/>
    </source>
</evidence>
<dbReference type="RefSeq" id="WP_345235053.1">
    <property type="nucleotide sequence ID" value="NZ_BAABGZ010000013.1"/>
</dbReference>
<evidence type="ECO:0008006" key="3">
    <source>
        <dbReference type="Google" id="ProtNLM"/>
    </source>
</evidence>
<protein>
    <recommendedName>
        <fullName evidence="3">XRE family transcriptional regulator</fullName>
    </recommendedName>
</protein>
<keyword evidence="2" id="KW-1185">Reference proteome</keyword>
<dbReference type="Proteomes" id="UP001501153">
    <property type="component" value="Unassembled WGS sequence"/>
</dbReference>
<sequence length="86" mass="9754">MAPQTPLPLPLKYRFRSWLAEYPAATRTALREEFATYLRVTPRTVYAWLNLPADAPHDIPFLAVVYMAQRLGKDPLQAPTSSAPQQ</sequence>
<organism evidence="1 2">
    <name type="scientific">Hymenobacter saemangeumensis</name>
    <dbReference type="NCBI Taxonomy" id="1084522"/>
    <lineage>
        <taxon>Bacteria</taxon>
        <taxon>Pseudomonadati</taxon>
        <taxon>Bacteroidota</taxon>
        <taxon>Cytophagia</taxon>
        <taxon>Cytophagales</taxon>
        <taxon>Hymenobacteraceae</taxon>
        <taxon>Hymenobacter</taxon>
    </lineage>
</organism>
<proteinExistence type="predicted"/>
<gene>
    <name evidence="1" type="ORF">GCM10023185_13430</name>
</gene>